<dbReference type="InterPro" id="IPR046342">
    <property type="entry name" value="CBS_dom_sf"/>
</dbReference>
<organism evidence="4 5">
    <name type="scientific">Ketobacter alkanivorans</name>
    <dbReference type="NCBI Taxonomy" id="1917421"/>
    <lineage>
        <taxon>Bacteria</taxon>
        <taxon>Pseudomonadati</taxon>
        <taxon>Pseudomonadota</taxon>
        <taxon>Gammaproteobacteria</taxon>
        <taxon>Pseudomonadales</taxon>
        <taxon>Ketobacteraceae</taxon>
        <taxon>Ketobacter</taxon>
    </lineage>
</organism>
<dbReference type="PROSITE" id="PS51371">
    <property type="entry name" value="CBS"/>
    <property type="match status" value="2"/>
</dbReference>
<dbReference type="EMBL" id="CP022684">
    <property type="protein sequence ID" value="AUM11606.1"/>
    <property type="molecule type" value="Genomic_DNA"/>
</dbReference>
<dbReference type="SMART" id="SM00116">
    <property type="entry name" value="CBS"/>
    <property type="match status" value="2"/>
</dbReference>
<dbReference type="AlphaFoldDB" id="A0A2K9LGU2"/>
<dbReference type="KEGG" id="kak:Kalk_03865"/>
<proteinExistence type="predicted"/>
<name>A0A2K9LGU2_9GAMM</name>
<reference evidence="5" key="1">
    <citation type="submission" date="2017-08" db="EMBL/GenBank/DDBJ databases">
        <title>Direct submision.</title>
        <authorList>
            <person name="Kim S.-J."/>
            <person name="Rhee S.-K."/>
        </authorList>
    </citation>
    <scope>NUCLEOTIDE SEQUENCE [LARGE SCALE GENOMIC DNA]</scope>
    <source>
        <strain evidence="5">GI5</strain>
    </source>
</reference>
<dbReference type="Gene3D" id="3.10.580.10">
    <property type="entry name" value="CBS-domain"/>
    <property type="match status" value="2"/>
</dbReference>
<feature type="domain" description="CBS" evidence="3">
    <location>
        <begin position="52"/>
        <end position="108"/>
    </location>
</feature>
<evidence type="ECO:0000313" key="4">
    <source>
        <dbReference type="EMBL" id="AUM11606.1"/>
    </source>
</evidence>
<dbReference type="InterPro" id="IPR051462">
    <property type="entry name" value="CBS_domain-containing"/>
</dbReference>
<dbReference type="PANTHER" id="PTHR48108">
    <property type="entry name" value="CBS DOMAIN-CONTAINING PROTEIN CBSX2, CHLOROPLASTIC"/>
    <property type="match status" value="1"/>
</dbReference>
<sequence length="185" mass="20917">MDGLQYQCAKVRNQRTGRSFWLSVATFLQEERSVERHRRQCMKSIPTLATTMTPFPYSIDINEPLKDAIDMMEKQGFHHLPVTEDGKLVGVLTDRDIKFVASPFSSASLEDELYVKDIYSSRTYVVDIHTSLDNVLKIMADKHLGSALVTKNEKLAGILTHNDVFRKFADVLIKLKAKPDGNDAA</sequence>
<feature type="domain" description="CBS" evidence="3">
    <location>
        <begin position="119"/>
        <end position="175"/>
    </location>
</feature>
<keyword evidence="2" id="KW-0129">CBS domain</keyword>
<dbReference type="PANTHER" id="PTHR48108:SF26">
    <property type="entry name" value="CBS DOMAIN-CONTAINING PROTEIN DDB_G0289609"/>
    <property type="match status" value="1"/>
</dbReference>
<gene>
    <name evidence="4" type="ORF">Kalk_03865</name>
</gene>
<evidence type="ECO:0000259" key="3">
    <source>
        <dbReference type="PROSITE" id="PS51371"/>
    </source>
</evidence>
<dbReference type="Proteomes" id="UP000235116">
    <property type="component" value="Chromosome"/>
</dbReference>
<protein>
    <recommendedName>
        <fullName evidence="3">CBS domain-containing protein</fullName>
    </recommendedName>
</protein>
<dbReference type="SUPFAM" id="SSF54631">
    <property type="entry name" value="CBS-domain pair"/>
    <property type="match status" value="1"/>
</dbReference>
<accession>A0A2K9LGU2</accession>
<evidence type="ECO:0000256" key="1">
    <source>
        <dbReference type="ARBA" id="ARBA00022737"/>
    </source>
</evidence>
<dbReference type="InterPro" id="IPR000644">
    <property type="entry name" value="CBS_dom"/>
</dbReference>
<keyword evidence="5" id="KW-1185">Reference proteome</keyword>
<keyword evidence="1" id="KW-0677">Repeat</keyword>
<evidence type="ECO:0000256" key="2">
    <source>
        <dbReference type="PROSITE-ProRule" id="PRU00703"/>
    </source>
</evidence>
<dbReference type="Pfam" id="PF00571">
    <property type="entry name" value="CBS"/>
    <property type="match status" value="2"/>
</dbReference>
<evidence type="ECO:0000313" key="5">
    <source>
        <dbReference type="Proteomes" id="UP000235116"/>
    </source>
</evidence>